<dbReference type="PIRSF" id="PIRSF016020">
    <property type="entry name" value="PHexose_mutarotase"/>
    <property type="match status" value="1"/>
</dbReference>
<dbReference type="GO" id="GO:0047938">
    <property type="term" value="F:glucose-6-phosphate 1-epimerase activity"/>
    <property type="evidence" value="ECO:0007669"/>
    <property type="project" value="UniProtKB-UniRule"/>
</dbReference>
<dbReference type="GO" id="GO:0030246">
    <property type="term" value="F:carbohydrate binding"/>
    <property type="evidence" value="ECO:0007669"/>
    <property type="project" value="UniProtKB-UniRule"/>
</dbReference>
<proteinExistence type="inferred from homology"/>
<dbReference type="GO" id="GO:0005975">
    <property type="term" value="P:carbohydrate metabolic process"/>
    <property type="evidence" value="ECO:0007669"/>
    <property type="project" value="InterPro"/>
</dbReference>
<keyword evidence="3 4" id="KW-0413">Isomerase</keyword>
<dbReference type="InterPro" id="IPR025532">
    <property type="entry name" value="G6P_1-epimerase"/>
</dbReference>
<comment type="caution">
    <text evidence="6">The sequence shown here is derived from an EMBL/GenBank/DDBJ whole genome shotgun (WGS) entry which is preliminary data.</text>
</comment>
<dbReference type="SUPFAM" id="SSF74650">
    <property type="entry name" value="Galactose mutarotase-like"/>
    <property type="match status" value="1"/>
</dbReference>
<evidence type="ECO:0000256" key="5">
    <source>
        <dbReference type="PIRSR" id="PIRSR016020-1"/>
    </source>
</evidence>
<sequence length="304" mass="33652">MPSHKLLPSASFKLGELDCWHFIHGNAQLLVAKQGAQVLSYQVGEDKPIIWLNEKAKYEHGKGIRTGVPICWPWFGNLALNPQSVQDMRASEQPATAHGLVRTREWELLDYDDAGEALHIELGLPQIEGGLPGWPHDVALTLSIRLDTQLHLSLTSHNRSDTAVSISQALHSYFAVSDVRKVQVKGVDGLTYIETLNDWKHVKQAGDLTFSGETDRIYLNTPDTLSIVDPDWSRSIELNSRGSRSAVIWNPWIDKTASFSDMAADGWQRMLCIETANVMDDVITLQPGASHTLGVSIGTRPLTA</sequence>
<dbReference type="Proteomes" id="UP000036325">
    <property type="component" value="Unassembled WGS sequence"/>
</dbReference>
<gene>
    <name evidence="6" type="ORF">TU86_07715</name>
</gene>
<dbReference type="InterPro" id="IPR008183">
    <property type="entry name" value="Aldose_1/G6P_1-epimerase"/>
</dbReference>
<dbReference type="PANTHER" id="PTHR11122:SF13">
    <property type="entry name" value="GLUCOSE-6-PHOSPHATE 1-EPIMERASE"/>
    <property type="match status" value="1"/>
</dbReference>
<dbReference type="AlphaFoldDB" id="A0A0J6LHQ4"/>
<dbReference type="STRING" id="1608994.TU86_07715"/>
<evidence type="ECO:0000313" key="7">
    <source>
        <dbReference type="Proteomes" id="UP000036325"/>
    </source>
</evidence>
<evidence type="ECO:0000256" key="4">
    <source>
        <dbReference type="PIRNR" id="PIRNR016020"/>
    </source>
</evidence>
<evidence type="ECO:0000256" key="2">
    <source>
        <dbReference type="ARBA" id="ARBA00005866"/>
    </source>
</evidence>
<dbReference type="OrthoDB" id="9790727at2"/>
<accession>A0A0J6LHQ4</accession>
<dbReference type="RefSeq" id="WP_048363723.1">
    <property type="nucleotide sequence ID" value="NZ_JYLF01000003.1"/>
</dbReference>
<comment type="catalytic activity">
    <reaction evidence="1">
        <text>alpha-D-glucose 6-phosphate = beta-D-glucose 6-phosphate</text>
        <dbReference type="Rhea" id="RHEA:16249"/>
        <dbReference type="ChEBI" id="CHEBI:58225"/>
        <dbReference type="ChEBI" id="CHEBI:58247"/>
        <dbReference type="EC" id="5.1.3.15"/>
    </reaction>
</comment>
<comment type="similarity">
    <text evidence="2 4">Belongs to the glucose-6-phosphate 1-epimerase family.</text>
</comment>
<reference evidence="6 7" key="1">
    <citation type="submission" date="2015-02" db="EMBL/GenBank/DDBJ databases">
        <title>Pseudomonas helleri sp. nov. and Pseudomonas weihenstephanensis sp. nov., isolated from raw cows milk.</title>
        <authorList>
            <person name="von Neubeck M."/>
            <person name="Huptas C."/>
            <person name="Wenning M."/>
            <person name="Scherer S."/>
        </authorList>
    </citation>
    <scope>NUCLEOTIDE SEQUENCE [LARGE SCALE GENOMIC DNA]</scope>
    <source>
        <strain evidence="6 7">DSM 29166</strain>
    </source>
</reference>
<feature type="active site" evidence="5">
    <location>
        <position position="274"/>
    </location>
</feature>
<dbReference type="EC" id="5.1.3.15" evidence="4"/>
<dbReference type="CDD" id="cd09020">
    <property type="entry name" value="D-hex-6-P-epi_like"/>
    <property type="match status" value="1"/>
</dbReference>
<feature type="active site" evidence="5">
    <location>
        <position position="171"/>
    </location>
</feature>
<dbReference type="PATRIC" id="fig|1608994.3.peg.2153"/>
<dbReference type="Gene3D" id="2.70.98.10">
    <property type="match status" value="1"/>
</dbReference>
<dbReference type="InterPro" id="IPR014718">
    <property type="entry name" value="GH-type_carb-bd"/>
</dbReference>
<evidence type="ECO:0000256" key="1">
    <source>
        <dbReference type="ARBA" id="ARBA00001096"/>
    </source>
</evidence>
<protein>
    <recommendedName>
        <fullName evidence="4">Putative glucose-6-phosphate 1-epimerase</fullName>
        <ecNumber evidence="4">5.1.3.15</ecNumber>
    </recommendedName>
</protein>
<name>A0A0J6LHQ4_9PSED</name>
<dbReference type="EMBL" id="JYLF01000003">
    <property type="protein sequence ID" value="KMN13896.1"/>
    <property type="molecule type" value="Genomic_DNA"/>
</dbReference>
<dbReference type="InterPro" id="IPR011013">
    <property type="entry name" value="Gal_mutarotase_sf_dom"/>
</dbReference>
<evidence type="ECO:0000313" key="6">
    <source>
        <dbReference type="EMBL" id="KMN13896.1"/>
    </source>
</evidence>
<dbReference type="Pfam" id="PF01263">
    <property type="entry name" value="Aldose_epim"/>
    <property type="match status" value="1"/>
</dbReference>
<evidence type="ECO:0000256" key="3">
    <source>
        <dbReference type="ARBA" id="ARBA00023235"/>
    </source>
</evidence>
<dbReference type="PANTHER" id="PTHR11122">
    <property type="entry name" value="APOSPORY-ASSOCIATED PROTEIN C-RELATED"/>
    <property type="match status" value="1"/>
</dbReference>
<organism evidence="6 7">
    <name type="scientific">Pseudomonas weihenstephanensis</name>
    <dbReference type="NCBI Taxonomy" id="1608994"/>
    <lineage>
        <taxon>Bacteria</taxon>
        <taxon>Pseudomonadati</taxon>
        <taxon>Pseudomonadota</taxon>
        <taxon>Gammaproteobacteria</taxon>
        <taxon>Pseudomonadales</taxon>
        <taxon>Pseudomonadaceae</taxon>
        <taxon>Pseudomonas</taxon>
    </lineage>
</organism>